<evidence type="ECO:0000313" key="4">
    <source>
        <dbReference type="RefSeq" id="XP_009775553.1"/>
    </source>
</evidence>
<dbReference type="AlphaFoldDB" id="A0A1U7WA88"/>
<dbReference type="PANTHER" id="PTHR34778:SF2">
    <property type="entry name" value="OS02G0580700 PROTEIN"/>
    <property type="match status" value="1"/>
</dbReference>
<dbReference type="RefSeq" id="XP_009775553.1">
    <property type="nucleotide sequence ID" value="XM_009777251.1"/>
</dbReference>
<accession>A0A1U7WA88</accession>
<dbReference type="Proteomes" id="UP000189701">
    <property type="component" value="Unplaced"/>
</dbReference>
<sequence>MRTHIDEKLKALKKRYEDIIIETRKEASTRIMMWEQKALWYQRELQLAKQEALHMQQLRLQQISEAELSSLSQQRKIEELEAQLQEAEDIVYDIRVELRKVQAELERVSCNKEKDVHNLQDHDTATPGELPEENIVSLPPESQYGYVTTSNLKVANMNQNIEGYQSCHAKVNIRSPYIAGGDLSSLGLRSKAPELYQNGCTQRLPASEGNLLDREIRHENMSPKHIPNIPTDCCLRSHLTTARDNVPSEDPSETAQILSTGKAEPGMPIGFTETSDDKPGSVEATGVHNAIDEHAGLMGKMDISEQDNRSGEGLEVPAYKIDIDSVCNQLFYLKKLCNQLLNSKSTVSNLNNENPSQPLNDRVIKYTFQRKRNRDLCRVSAENASIEKNSLKKTNEGKLNNLLEPQKLTVTESSEDSGKIAEVAQQDGLNLALQGKEKKPDKMTDEEFAVTEKKAKLGIILNLSNEVVREVSIETTSKWEKLKTLYMKRTVENRLYLKQKLYTIRMGEGTSILSHLDTCDSILMDLCNIDAEITDEHQAVILFCSLPPFFKHIRDTMLYAKDNISYKDIKSILKSKEQIDSDITGEASRTQAEVGLFIRGKSDSTSKYNNLECRNCYKKGHIISECYKLKNKEKHKERKNEYKDTYTAEASIANDEIEAIIFLATDNE</sequence>
<feature type="coiled-coil region" evidence="1">
    <location>
        <begin position="63"/>
        <end position="104"/>
    </location>
</feature>
<dbReference type="SUPFAM" id="SSF57756">
    <property type="entry name" value="Retrovirus zinc finger-like domains"/>
    <property type="match status" value="1"/>
</dbReference>
<reference evidence="4" key="2">
    <citation type="submission" date="2025-08" db="UniProtKB">
        <authorList>
            <consortium name="RefSeq"/>
        </authorList>
    </citation>
    <scope>IDENTIFICATION</scope>
    <source>
        <tissue evidence="4">Leaf</tissue>
    </source>
</reference>
<dbReference type="eggNOG" id="KOG0017">
    <property type="taxonomic scope" value="Eukaryota"/>
</dbReference>
<evidence type="ECO:0000256" key="1">
    <source>
        <dbReference type="SAM" id="Coils"/>
    </source>
</evidence>
<keyword evidence="1" id="KW-0175">Coiled coil</keyword>
<dbReference type="GO" id="GO:0008270">
    <property type="term" value="F:zinc ion binding"/>
    <property type="evidence" value="ECO:0007669"/>
    <property type="project" value="InterPro"/>
</dbReference>
<evidence type="ECO:0000256" key="2">
    <source>
        <dbReference type="SAM" id="MobiDB-lite"/>
    </source>
</evidence>
<dbReference type="GO" id="GO:0003676">
    <property type="term" value="F:nucleic acid binding"/>
    <property type="evidence" value="ECO:0007669"/>
    <property type="project" value="InterPro"/>
</dbReference>
<dbReference type="PANTHER" id="PTHR34778">
    <property type="entry name" value="OS02G0580700 PROTEIN"/>
    <property type="match status" value="1"/>
</dbReference>
<evidence type="ECO:0000313" key="3">
    <source>
        <dbReference type="Proteomes" id="UP000189701"/>
    </source>
</evidence>
<name>A0A1U7WA88_NICSY</name>
<keyword evidence="3" id="KW-1185">Reference proteome</keyword>
<proteinExistence type="predicted"/>
<gene>
    <name evidence="4" type="primary">LOC104225456</name>
</gene>
<reference evidence="3" key="1">
    <citation type="journal article" date="2013" name="Genome Biol.">
        <title>Reference genomes and transcriptomes of Nicotiana sylvestris and Nicotiana tomentosiformis.</title>
        <authorList>
            <person name="Sierro N."/>
            <person name="Battey J.N."/>
            <person name="Ouadi S."/>
            <person name="Bovet L."/>
            <person name="Goepfert S."/>
            <person name="Bakaher N."/>
            <person name="Peitsch M.C."/>
            <person name="Ivanov N.V."/>
        </authorList>
    </citation>
    <scope>NUCLEOTIDE SEQUENCE [LARGE SCALE GENOMIC DNA]</scope>
</reference>
<dbReference type="Pfam" id="PF14223">
    <property type="entry name" value="Retrotran_gag_2"/>
    <property type="match status" value="1"/>
</dbReference>
<dbReference type="InterPro" id="IPR036875">
    <property type="entry name" value="Znf_CCHC_sf"/>
</dbReference>
<organism evidence="3 4">
    <name type="scientific">Nicotiana sylvestris</name>
    <name type="common">Wood tobacco</name>
    <name type="synonym">South American tobacco</name>
    <dbReference type="NCBI Taxonomy" id="4096"/>
    <lineage>
        <taxon>Eukaryota</taxon>
        <taxon>Viridiplantae</taxon>
        <taxon>Streptophyta</taxon>
        <taxon>Embryophyta</taxon>
        <taxon>Tracheophyta</taxon>
        <taxon>Spermatophyta</taxon>
        <taxon>Magnoliopsida</taxon>
        <taxon>eudicotyledons</taxon>
        <taxon>Gunneridae</taxon>
        <taxon>Pentapetalae</taxon>
        <taxon>asterids</taxon>
        <taxon>lamiids</taxon>
        <taxon>Solanales</taxon>
        <taxon>Solanaceae</taxon>
        <taxon>Nicotianoideae</taxon>
        <taxon>Nicotianeae</taxon>
        <taxon>Nicotiana</taxon>
    </lineage>
</organism>
<dbReference type="Gene3D" id="4.10.60.10">
    <property type="entry name" value="Zinc finger, CCHC-type"/>
    <property type="match status" value="1"/>
</dbReference>
<feature type="region of interest" description="Disordered" evidence="2">
    <location>
        <begin position="260"/>
        <end position="281"/>
    </location>
</feature>
<protein>
    <submittedName>
        <fullName evidence="4">Uncharacterized protein LOC104225456 isoform X1</fullName>
    </submittedName>
</protein>
<dbReference type="OrthoDB" id="657513at2759"/>